<dbReference type="InterPro" id="IPR011009">
    <property type="entry name" value="Kinase-like_dom_sf"/>
</dbReference>
<proteinExistence type="predicted"/>
<dbReference type="Pfam" id="PF00069">
    <property type="entry name" value="Pkinase"/>
    <property type="match status" value="1"/>
</dbReference>
<evidence type="ECO:0000256" key="4">
    <source>
        <dbReference type="ARBA" id="ARBA00023180"/>
    </source>
</evidence>
<dbReference type="PANTHER" id="PTHR24346">
    <property type="entry name" value="MAP/MICROTUBULE AFFINITY-REGULATING KINASE"/>
    <property type="match status" value="1"/>
</dbReference>
<evidence type="ECO:0000256" key="3">
    <source>
        <dbReference type="ARBA" id="ARBA00022840"/>
    </source>
</evidence>
<feature type="domain" description="Protein kinase" evidence="5">
    <location>
        <begin position="1"/>
        <end position="279"/>
    </location>
</feature>
<dbReference type="SUPFAM" id="SSF56112">
    <property type="entry name" value="Protein kinase-like (PK-like)"/>
    <property type="match status" value="1"/>
</dbReference>
<keyword evidence="4" id="KW-0325">Glycoprotein</keyword>
<keyword evidence="6" id="KW-1185">Reference proteome</keyword>
<organism evidence="6 7">
    <name type="scientific">Spinacia oleracea</name>
    <name type="common">Spinach</name>
    <dbReference type="NCBI Taxonomy" id="3562"/>
    <lineage>
        <taxon>Eukaryota</taxon>
        <taxon>Viridiplantae</taxon>
        <taxon>Streptophyta</taxon>
        <taxon>Embryophyta</taxon>
        <taxon>Tracheophyta</taxon>
        <taxon>Spermatophyta</taxon>
        <taxon>Magnoliopsida</taxon>
        <taxon>eudicotyledons</taxon>
        <taxon>Gunneridae</taxon>
        <taxon>Pentapetalae</taxon>
        <taxon>Caryophyllales</taxon>
        <taxon>Chenopodiaceae</taxon>
        <taxon>Chenopodioideae</taxon>
        <taxon>Anserineae</taxon>
        <taxon>Spinacia</taxon>
    </lineage>
</organism>
<evidence type="ECO:0000259" key="5">
    <source>
        <dbReference type="PROSITE" id="PS50011"/>
    </source>
</evidence>
<accession>A0ABM3RNV6</accession>
<reference evidence="6" key="1">
    <citation type="journal article" date="2021" name="Nat. Commun.">
        <title>Genomic analyses provide insights into spinach domestication and the genetic basis of agronomic traits.</title>
        <authorList>
            <person name="Cai X."/>
            <person name="Sun X."/>
            <person name="Xu C."/>
            <person name="Sun H."/>
            <person name="Wang X."/>
            <person name="Ge C."/>
            <person name="Zhang Z."/>
            <person name="Wang Q."/>
            <person name="Fei Z."/>
            <person name="Jiao C."/>
            <person name="Wang Q."/>
        </authorList>
    </citation>
    <scope>NUCLEOTIDE SEQUENCE [LARGE SCALE GENOMIC DNA]</scope>
    <source>
        <strain evidence="6">cv. Varoflay</strain>
    </source>
</reference>
<reference evidence="7" key="2">
    <citation type="submission" date="2025-08" db="UniProtKB">
        <authorList>
            <consortium name="RefSeq"/>
        </authorList>
    </citation>
    <scope>IDENTIFICATION</scope>
    <source>
        <tissue evidence="7">Leaf</tissue>
    </source>
</reference>
<dbReference type="InterPro" id="IPR008271">
    <property type="entry name" value="Ser/Thr_kinase_AS"/>
</dbReference>
<protein>
    <submittedName>
        <fullName evidence="7">Mitogen-activated protein kinase 4a-like</fullName>
    </submittedName>
</protein>
<dbReference type="PANTHER" id="PTHR24346:SF39">
    <property type="entry name" value="SERINE_THREONINE-PROTEIN KINASE GRIK1-RELATED"/>
    <property type="match status" value="1"/>
</dbReference>
<evidence type="ECO:0000256" key="2">
    <source>
        <dbReference type="ARBA" id="ARBA00022741"/>
    </source>
</evidence>
<keyword evidence="1" id="KW-0808">Transferase</keyword>
<dbReference type="InterPro" id="IPR004159">
    <property type="entry name" value="Put_SAM_MeTrfase"/>
</dbReference>
<dbReference type="PROSITE" id="PS00108">
    <property type="entry name" value="PROTEIN_KINASE_ST"/>
    <property type="match status" value="1"/>
</dbReference>
<dbReference type="RefSeq" id="XP_056697303.1">
    <property type="nucleotide sequence ID" value="XM_056841325.1"/>
</dbReference>
<dbReference type="GeneID" id="130471284"/>
<dbReference type="Gene3D" id="1.10.510.10">
    <property type="entry name" value="Transferase(Phosphotransferase) domain 1"/>
    <property type="match status" value="1"/>
</dbReference>
<evidence type="ECO:0000313" key="6">
    <source>
        <dbReference type="Proteomes" id="UP000813463"/>
    </source>
</evidence>
<dbReference type="Proteomes" id="UP000813463">
    <property type="component" value="Chromosome 4"/>
</dbReference>
<name>A0ABM3RNV6_SPIOL</name>
<keyword evidence="1" id="KW-0489">Methyltransferase</keyword>
<keyword evidence="3" id="KW-0067">ATP-binding</keyword>
<keyword evidence="2" id="KW-0547">Nucleotide-binding</keyword>
<dbReference type="PROSITE" id="PS50011">
    <property type="entry name" value="PROTEIN_KINASE_DOM"/>
    <property type="match status" value="1"/>
</dbReference>
<sequence>MKIVSYPNIVNLIEVINDPDTDHFYMVEYVEGKWDCEGVGPPGGLGEAIMRQYLRDIVSGLMYLHSHNIVHMDIKTQNLLVSRNGTVKIANFSVSQVFEMESCFLKLIECSELEDILYGQYCQSINLKITCKSSGNVSLLFTYTCISCFISRELPVLTFFITVFPSSPFLRLLSLLEIPYLNSKNGESYVPYLLGTGKREGYIAIWRKPLNNICYLNREVGAKPPLFDPNNYRDSVRHVGQKVCITRVPNNGCECCRRENKYPQFCREGCLYSTWSCSS</sequence>
<evidence type="ECO:0000256" key="1">
    <source>
        <dbReference type="ARBA" id="ARBA00022603"/>
    </source>
</evidence>
<gene>
    <name evidence="7" type="primary">LOC130471284</name>
</gene>
<dbReference type="InterPro" id="IPR000719">
    <property type="entry name" value="Prot_kinase_dom"/>
</dbReference>
<evidence type="ECO:0000313" key="7">
    <source>
        <dbReference type="RefSeq" id="XP_056697303.1"/>
    </source>
</evidence>
<dbReference type="SMART" id="SM00220">
    <property type="entry name" value="S_TKc"/>
    <property type="match status" value="1"/>
</dbReference>
<dbReference type="Pfam" id="PF03141">
    <property type="entry name" value="Methyltransf_29"/>
    <property type="match status" value="1"/>
</dbReference>